<dbReference type="Proteomes" id="UP000788993">
    <property type="component" value="Unassembled WGS sequence"/>
</dbReference>
<dbReference type="OrthoDB" id="408702at2759"/>
<keyword evidence="2" id="KW-1185">Reference proteome</keyword>
<name>A0A1B7SHQ1_9ASCO</name>
<gene>
    <name evidence="1" type="ORF">OGATHE_000167</name>
</gene>
<sequence length="165" mass="18487">MLTPTQHGRDEVVANLRRCITVAQRAKAEGRHPFGCILVGPHKEVLLEQGNIDTFNHAESTLCREAYRRFGPEFLWNCTLYTTFEPCCMCAGSAYWANIGQIVYGVAETRLLEETGAAKDNMTMSLSCREVIKAGQKPIRVVGPVAELEAEILQDHQGFWRSDNN</sequence>
<dbReference type="GO" id="GO:0006152">
    <property type="term" value="P:purine nucleoside catabolic process"/>
    <property type="evidence" value="ECO:0007669"/>
    <property type="project" value="TreeGrafter"/>
</dbReference>
<dbReference type="EMBL" id="JAEUBD010000014">
    <property type="protein sequence ID" value="KAH3678617.1"/>
    <property type="molecule type" value="Genomic_DNA"/>
</dbReference>
<dbReference type="InterPro" id="IPR016193">
    <property type="entry name" value="Cytidine_deaminase-like"/>
</dbReference>
<protein>
    <submittedName>
        <fullName evidence="1">Uncharacterized protein</fullName>
    </submittedName>
</protein>
<evidence type="ECO:0000313" key="2">
    <source>
        <dbReference type="Proteomes" id="UP000788993"/>
    </source>
</evidence>
<reference evidence="1" key="1">
    <citation type="journal article" date="2021" name="Open Biol.">
        <title>Shared evolutionary footprints suggest mitochondrial oxidative damage underlies multiple complex I losses in fungi.</title>
        <authorList>
            <person name="Schikora-Tamarit M.A."/>
            <person name="Marcet-Houben M."/>
            <person name="Nosek J."/>
            <person name="Gabaldon T."/>
        </authorList>
    </citation>
    <scope>NUCLEOTIDE SEQUENCE</scope>
    <source>
        <strain evidence="1">NCAIM Y.01608</strain>
    </source>
</reference>
<evidence type="ECO:0000313" key="1">
    <source>
        <dbReference type="EMBL" id="KAH3678617.1"/>
    </source>
</evidence>
<dbReference type="CDD" id="cd01285">
    <property type="entry name" value="nucleoside_deaminase"/>
    <property type="match status" value="1"/>
</dbReference>
<dbReference type="SUPFAM" id="SSF53927">
    <property type="entry name" value="Cytidine deaminase-like"/>
    <property type="match status" value="1"/>
</dbReference>
<dbReference type="PANTHER" id="PTHR11079:SF161">
    <property type="entry name" value="CMP_DCMP-TYPE DEAMINASE DOMAIN-CONTAINING PROTEIN"/>
    <property type="match status" value="1"/>
</dbReference>
<dbReference type="Gene3D" id="3.40.140.10">
    <property type="entry name" value="Cytidine Deaminase, domain 2"/>
    <property type="match status" value="1"/>
</dbReference>
<dbReference type="GO" id="GO:0047974">
    <property type="term" value="F:guanosine deaminase activity"/>
    <property type="evidence" value="ECO:0007669"/>
    <property type="project" value="TreeGrafter"/>
</dbReference>
<organism evidence="1 2">
    <name type="scientific">Ogataea polymorpha</name>
    <dbReference type="NCBI Taxonomy" id="460523"/>
    <lineage>
        <taxon>Eukaryota</taxon>
        <taxon>Fungi</taxon>
        <taxon>Dikarya</taxon>
        <taxon>Ascomycota</taxon>
        <taxon>Saccharomycotina</taxon>
        <taxon>Pichiomycetes</taxon>
        <taxon>Pichiales</taxon>
        <taxon>Pichiaceae</taxon>
        <taxon>Ogataea</taxon>
    </lineage>
</organism>
<dbReference type="InterPro" id="IPR002125">
    <property type="entry name" value="CMP_dCMP_dom"/>
</dbReference>
<proteinExistence type="predicted"/>
<dbReference type="PANTHER" id="PTHR11079">
    <property type="entry name" value="CYTOSINE DEAMINASE FAMILY MEMBER"/>
    <property type="match status" value="1"/>
</dbReference>
<dbReference type="PROSITE" id="PS51747">
    <property type="entry name" value="CYT_DCMP_DEAMINASES_2"/>
    <property type="match status" value="1"/>
</dbReference>
<dbReference type="RefSeq" id="XP_018210937.1">
    <property type="nucleotide sequence ID" value="XM_018356873.1"/>
</dbReference>
<accession>A0A1B7SHQ1</accession>
<comment type="caution">
    <text evidence="1">The sequence shown here is derived from an EMBL/GenBank/DDBJ whole genome shotgun (WGS) entry which is preliminary data.</text>
</comment>
<reference evidence="1" key="2">
    <citation type="submission" date="2021-01" db="EMBL/GenBank/DDBJ databases">
        <authorList>
            <person name="Schikora-Tamarit M.A."/>
        </authorList>
    </citation>
    <scope>NUCLEOTIDE SEQUENCE</scope>
    <source>
        <strain evidence="1">NCAIM Y.01608</strain>
    </source>
</reference>
<dbReference type="Pfam" id="PF00383">
    <property type="entry name" value="dCMP_cyt_deam_1"/>
    <property type="match status" value="1"/>
</dbReference>
<dbReference type="AlphaFoldDB" id="A0A1B7SHQ1"/>